<dbReference type="Proteomes" id="UP000585474">
    <property type="component" value="Unassembled WGS sequence"/>
</dbReference>
<evidence type="ECO:0000259" key="1">
    <source>
        <dbReference type="Pfam" id="PF12697"/>
    </source>
</evidence>
<dbReference type="PANTHER" id="PTHR10992">
    <property type="entry name" value="METHYLESTERASE FAMILY MEMBER"/>
    <property type="match status" value="1"/>
</dbReference>
<dbReference type="GO" id="GO:0080030">
    <property type="term" value="F:methyl indole-3-acetate esterase activity"/>
    <property type="evidence" value="ECO:0007669"/>
    <property type="project" value="TreeGrafter"/>
</dbReference>
<dbReference type="Pfam" id="PF12697">
    <property type="entry name" value="Abhydrolase_6"/>
    <property type="match status" value="1"/>
</dbReference>
<dbReference type="PANTHER" id="PTHR10992:SF943">
    <property type="entry name" value="METHYLESTERASE 10"/>
    <property type="match status" value="1"/>
</dbReference>
<dbReference type="GO" id="GO:0080031">
    <property type="term" value="F:methyl salicylate esterase activity"/>
    <property type="evidence" value="ECO:0007669"/>
    <property type="project" value="TreeGrafter"/>
</dbReference>
<dbReference type="GO" id="GO:0080032">
    <property type="term" value="F:methyl jasmonate esterase activity"/>
    <property type="evidence" value="ECO:0007669"/>
    <property type="project" value="TreeGrafter"/>
</dbReference>
<gene>
    <name evidence="2" type="ORF">Acr_05g0001600</name>
</gene>
<dbReference type="InterPro" id="IPR045889">
    <property type="entry name" value="MES/HNL"/>
</dbReference>
<comment type="caution">
    <text evidence="2">The sequence shown here is derived from an EMBL/GenBank/DDBJ whole genome shotgun (WGS) entry which is preliminary data.</text>
</comment>
<evidence type="ECO:0000313" key="2">
    <source>
        <dbReference type="EMBL" id="GFY86521.1"/>
    </source>
</evidence>
<dbReference type="EMBL" id="BJWL01000005">
    <property type="protein sequence ID" value="GFY86521.1"/>
    <property type="molecule type" value="Genomic_DNA"/>
</dbReference>
<protein>
    <submittedName>
        <fullName evidence="2">Methylesterase</fullName>
    </submittedName>
</protein>
<dbReference type="OrthoDB" id="1739960at2759"/>
<accession>A0A7J0EJ84</accession>
<name>A0A7J0EJ84_9ERIC</name>
<keyword evidence="3" id="KW-1185">Reference proteome</keyword>
<dbReference type="InterPro" id="IPR029058">
    <property type="entry name" value="AB_hydrolase_fold"/>
</dbReference>
<proteinExistence type="predicted"/>
<dbReference type="GO" id="GO:0009694">
    <property type="term" value="P:jasmonic acid metabolic process"/>
    <property type="evidence" value="ECO:0007669"/>
    <property type="project" value="TreeGrafter"/>
</dbReference>
<dbReference type="AlphaFoldDB" id="A0A7J0EJ84"/>
<feature type="domain" description="AB hydrolase-1" evidence="1">
    <location>
        <begin position="28"/>
        <end position="103"/>
    </location>
</feature>
<dbReference type="InterPro" id="IPR000073">
    <property type="entry name" value="AB_hydrolase_1"/>
</dbReference>
<dbReference type="Gene3D" id="3.40.50.1820">
    <property type="entry name" value="alpha/beta hydrolase"/>
    <property type="match status" value="1"/>
</dbReference>
<dbReference type="GO" id="GO:0009696">
    <property type="term" value="P:salicylic acid metabolic process"/>
    <property type="evidence" value="ECO:0007669"/>
    <property type="project" value="TreeGrafter"/>
</dbReference>
<organism evidence="2 3">
    <name type="scientific">Actinidia rufa</name>
    <dbReference type="NCBI Taxonomy" id="165716"/>
    <lineage>
        <taxon>Eukaryota</taxon>
        <taxon>Viridiplantae</taxon>
        <taxon>Streptophyta</taxon>
        <taxon>Embryophyta</taxon>
        <taxon>Tracheophyta</taxon>
        <taxon>Spermatophyta</taxon>
        <taxon>Magnoliopsida</taxon>
        <taxon>eudicotyledons</taxon>
        <taxon>Gunneridae</taxon>
        <taxon>Pentapetalae</taxon>
        <taxon>asterids</taxon>
        <taxon>Ericales</taxon>
        <taxon>Actinidiaceae</taxon>
        <taxon>Actinidia</taxon>
    </lineage>
</organism>
<sequence>MPWSMVLVQAGHPAQGGRPPCHRLGLGGCGADPRRLDETTSISDYLQPLVDFMASLPDGEGVVLVGHSFGGLAISLAMERFPKILVAVFITTYMPNFKTPRQLSYKKNIIPSPHPHNSATGEAHQVEPSRLVATIREA</sequence>
<dbReference type="SUPFAM" id="SSF53474">
    <property type="entry name" value="alpha/beta-Hydrolases"/>
    <property type="match status" value="1"/>
</dbReference>
<reference evidence="2 3" key="1">
    <citation type="submission" date="2019-07" db="EMBL/GenBank/DDBJ databases">
        <title>De Novo Assembly of kiwifruit Actinidia rufa.</title>
        <authorList>
            <person name="Sugita-Konishi S."/>
            <person name="Sato K."/>
            <person name="Mori E."/>
            <person name="Abe Y."/>
            <person name="Kisaki G."/>
            <person name="Hamano K."/>
            <person name="Suezawa K."/>
            <person name="Otani M."/>
            <person name="Fukuda T."/>
            <person name="Manabe T."/>
            <person name="Gomi K."/>
            <person name="Tabuchi M."/>
            <person name="Akimitsu K."/>
            <person name="Kataoka I."/>
        </authorList>
    </citation>
    <scope>NUCLEOTIDE SEQUENCE [LARGE SCALE GENOMIC DNA]</scope>
    <source>
        <strain evidence="3">cv. Fuchu</strain>
    </source>
</reference>
<evidence type="ECO:0000313" key="3">
    <source>
        <dbReference type="Proteomes" id="UP000585474"/>
    </source>
</evidence>